<comment type="caution">
    <text evidence="1">The sequence shown here is derived from an EMBL/GenBank/DDBJ whole genome shotgun (WGS) entry which is preliminary data.</text>
</comment>
<keyword evidence="4" id="KW-1185">Reference proteome</keyword>
<dbReference type="Proteomes" id="UP000188600">
    <property type="component" value="Unassembled WGS sequence"/>
</dbReference>
<accession>A0AB36JLU4</accession>
<reference evidence="3 4" key="1">
    <citation type="submission" date="2016-12" db="EMBL/GenBank/DDBJ databases">
        <authorList>
            <person name="Gulvik C.A."/>
        </authorList>
    </citation>
    <scope>NUCLEOTIDE SEQUENCE [LARGE SCALE GENOMIC DNA]</scope>
    <source>
        <strain evidence="2 4">12-5202</strain>
        <strain evidence="1 3">12-5291</strain>
    </source>
</reference>
<organism evidence="1 3">
    <name type="scientific">Streptococcus azizii</name>
    <dbReference type="NCBI Taxonomy" id="1579424"/>
    <lineage>
        <taxon>Bacteria</taxon>
        <taxon>Bacillati</taxon>
        <taxon>Bacillota</taxon>
        <taxon>Bacilli</taxon>
        <taxon>Lactobacillales</taxon>
        <taxon>Streptococcaceae</taxon>
        <taxon>Streptococcus</taxon>
    </lineage>
</organism>
<gene>
    <name evidence="2" type="ORF">BVE84_06345</name>
    <name evidence="1" type="ORF">BVE86_05710</name>
</gene>
<dbReference type="Proteomes" id="UP000188946">
    <property type="component" value="Unassembled WGS sequence"/>
</dbReference>
<evidence type="ECO:0000313" key="4">
    <source>
        <dbReference type="Proteomes" id="UP000188946"/>
    </source>
</evidence>
<evidence type="ECO:0008006" key="5">
    <source>
        <dbReference type="Google" id="ProtNLM"/>
    </source>
</evidence>
<evidence type="ECO:0000313" key="2">
    <source>
        <dbReference type="EMBL" id="ONK28496.1"/>
    </source>
</evidence>
<dbReference type="EMBL" id="MSPT01000011">
    <property type="protein sequence ID" value="ONK27063.1"/>
    <property type="molecule type" value="Genomic_DNA"/>
</dbReference>
<sequence length="132" mass="14693">MKKKALILLIILGGLLMVFSINNQRQKTAEEERNRQYEISLAKALKNSYRDIKEIQISKPHYAKPPGSWSCSVTLTFSDGEIVQYGMGHSLSDTINRSGVVTTAESEILSSHFGSTEGNVRVIFSDGRESIE</sequence>
<protein>
    <recommendedName>
        <fullName evidence="5">DUF1310 domain-containing protein</fullName>
    </recommendedName>
</protein>
<evidence type="ECO:0000313" key="3">
    <source>
        <dbReference type="Proteomes" id="UP000188600"/>
    </source>
</evidence>
<evidence type="ECO:0000313" key="1">
    <source>
        <dbReference type="EMBL" id="ONK27063.1"/>
    </source>
</evidence>
<dbReference type="RefSeq" id="WP_076996224.1">
    <property type="nucleotide sequence ID" value="NZ_MSPR01000011.1"/>
</dbReference>
<dbReference type="EMBL" id="MSPR01000011">
    <property type="protein sequence ID" value="ONK28496.1"/>
    <property type="molecule type" value="Genomic_DNA"/>
</dbReference>
<proteinExistence type="predicted"/>
<name>A0AB36JLU4_9STRE</name>
<dbReference type="AlphaFoldDB" id="A0AB36JLU4"/>